<name>A0A1H9BJB7_9GAMM</name>
<organism evidence="2 3">
    <name type="scientific">Solimonas aquatica</name>
    <dbReference type="NCBI Taxonomy" id="489703"/>
    <lineage>
        <taxon>Bacteria</taxon>
        <taxon>Pseudomonadati</taxon>
        <taxon>Pseudomonadota</taxon>
        <taxon>Gammaproteobacteria</taxon>
        <taxon>Nevskiales</taxon>
        <taxon>Nevskiaceae</taxon>
        <taxon>Solimonas</taxon>
    </lineage>
</organism>
<evidence type="ECO:0000313" key="2">
    <source>
        <dbReference type="EMBL" id="SEP88368.1"/>
    </source>
</evidence>
<accession>A0A1H9BJB7</accession>
<dbReference type="RefSeq" id="WP_093281919.1">
    <property type="nucleotide sequence ID" value="NZ_FOFS01000002.1"/>
</dbReference>
<dbReference type="OrthoDB" id="9805636at2"/>
<evidence type="ECO:0000256" key="1">
    <source>
        <dbReference type="ARBA" id="ARBA00006313"/>
    </source>
</evidence>
<comment type="similarity">
    <text evidence="1">Belongs to the TmoD/XamoD family.</text>
</comment>
<proteinExistence type="inferred from homology"/>
<dbReference type="SUPFAM" id="SSF56029">
    <property type="entry name" value="Monooxygenase (hydroxylase) regulatory protein"/>
    <property type="match status" value="1"/>
</dbReference>
<keyword evidence="3" id="KW-1185">Reference proteome</keyword>
<gene>
    <name evidence="2" type="ORF">SAMN04488038_10295</name>
</gene>
<dbReference type="EMBL" id="FOFS01000002">
    <property type="protein sequence ID" value="SEP88368.1"/>
    <property type="molecule type" value="Genomic_DNA"/>
</dbReference>
<dbReference type="Proteomes" id="UP000199233">
    <property type="component" value="Unassembled WGS sequence"/>
</dbReference>
<dbReference type="AlphaFoldDB" id="A0A1H9BJB7"/>
<dbReference type="Pfam" id="PF02406">
    <property type="entry name" value="MmoB_DmpM"/>
    <property type="match status" value="1"/>
</dbReference>
<dbReference type="GO" id="GO:0004497">
    <property type="term" value="F:monooxygenase activity"/>
    <property type="evidence" value="ECO:0007669"/>
    <property type="project" value="UniProtKB-KW"/>
</dbReference>
<dbReference type="InterPro" id="IPR036889">
    <property type="entry name" value="mOase_MmoB_DmpM_sf"/>
</dbReference>
<dbReference type="Gene3D" id="3.90.56.10">
    <property type="entry name" value="Monooxygenase component MmoB/DmpM"/>
    <property type="match status" value="1"/>
</dbReference>
<dbReference type="STRING" id="489703.SAMN04488038_10295"/>
<protein>
    <submittedName>
        <fullName evidence="2">Phenol 2-monooxygenase P2 subunit</fullName>
    </submittedName>
</protein>
<reference evidence="2 3" key="1">
    <citation type="submission" date="2016-10" db="EMBL/GenBank/DDBJ databases">
        <authorList>
            <person name="de Groot N.N."/>
        </authorList>
    </citation>
    <scope>NUCLEOTIDE SEQUENCE [LARGE SCALE GENOMIC DNA]</scope>
    <source>
        <strain evidence="2 3">DSM 25927</strain>
    </source>
</reference>
<dbReference type="InterPro" id="IPR003454">
    <property type="entry name" value="MOase_MmoB_DmpM"/>
</dbReference>
<sequence>MSTVFIAFQKTEDARGVIDAILQDNPAAIVNEQPAMVRIESPEAITIKRATVEDLIGRRYDLQEMQIHLITLSGHVDESDDEFKVSWTR</sequence>
<keyword evidence="2" id="KW-0560">Oxidoreductase</keyword>
<evidence type="ECO:0000313" key="3">
    <source>
        <dbReference type="Proteomes" id="UP000199233"/>
    </source>
</evidence>
<keyword evidence="2" id="KW-0503">Monooxygenase</keyword>